<proteinExistence type="predicted"/>
<protein>
    <submittedName>
        <fullName evidence="1">Uncharacterized protein</fullName>
    </submittedName>
</protein>
<sequence length="38" mass="4488">MFFLAKEHKDFKLAKTYWDLGACGARARSFLHTKQQSR</sequence>
<organism evidence="1 2">
    <name type="scientific">Chitinophaga jiangningensis</name>
    <dbReference type="NCBI Taxonomy" id="1419482"/>
    <lineage>
        <taxon>Bacteria</taxon>
        <taxon>Pseudomonadati</taxon>
        <taxon>Bacteroidota</taxon>
        <taxon>Chitinophagia</taxon>
        <taxon>Chitinophagales</taxon>
        <taxon>Chitinophagaceae</taxon>
        <taxon>Chitinophaga</taxon>
    </lineage>
</organism>
<reference evidence="1 2" key="1">
    <citation type="submission" date="2016-11" db="EMBL/GenBank/DDBJ databases">
        <authorList>
            <person name="Jaros S."/>
            <person name="Januszkiewicz K."/>
            <person name="Wedrychowicz H."/>
        </authorList>
    </citation>
    <scope>NUCLEOTIDE SEQUENCE [LARGE SCALE GENOMIC DNA]</scope>
    <source>
        <strain evidence="1 2">DSM 27406</strain>
    </source>
</reference>
<dbReference type="AlphaFoldDB" id="A0A1M6YW52"/>
<evidence type="ECO:0000313" key="2">
    <source>
        <dbReference type="Proteomes" id="UP000184420"/>
    </source>
</evidence>
<accession>A0A1M6YW52</accession>
<keyword evidence="2" id="KW-1185">Reference proteome</keyword>
<evidence type="ECO:0000313" key="1">
    <source>
        <dbReference type="EMBL" id="SHL22534.1"/>
    </source>
</evidence>
<dbReference type="Proteomes" id="UP000184420">
    <property type="component" value="Unassembled WGS sequence"/>
</dbReference>
<name>A0A1M6YW52_9BACT</name>
<dbReference type="EMBL" id="FRBL01000002">
    <property type="protein sequence ID" value="SHL22534.1"/>
    <property type="molecule type" value="Genomic_DNA"/>
</dbReference>
<gene>
    <name evidence="1" type="ORF">SAMN05444266_102518</name>
</gene>